<proteinExistence type="predicted"/>
<name>A0A5B7D0F5_PORTR</name>
<feature type="region of interest" description="Disordered" evidence="1">
    <location>
        <begin position="1"/>
        <end position="35"/>
    </location>
</feature>
<evidence type="ECO:0000313" key="2">
    <source>
        <dbReference type="EMBL" id="MPC14484.1"/>
    </source>
</evidence>
<evidence type="ECO:0000313" key="3">
    <source>
        <dbReference type="Proteomes" id="UP000324222"/>
    </source>
</evidence>
<dbReference type="Proteomes" id="UP000324222">
    <property type="component" value="Unassembled WGS sequence"/>
</dbReference>
<accession>A0A5B7D0F5</accession>
<sequence length="149" mass="15916">MHGATLNTARVSGHAQGDKPIADSPPPTHAPLSPLKIPQAVSLPKAPAGDTKFVGGWEQLPQRATLPMKGAVATARYKQAGRLASATSHQPGHIPSCRRDYRHPLPLYSTLCHKNRGRKSDPNITGRLLKWSLTLVLTYVEANAGASCS</sequence>
<keyword evidence="3" id="KW-1185">Reference proteome</keyword>
<feature type="compositionally biased region" description="Polar residues" evidence="1">
    <location>
        <begin position="1"/>
        <end position="10"/>
    </location>
</feature>
<dbReference type="EMBL" id="VSRR010000354">
    <property type="protein sequence ID" value="MPC14484.1"/>
    <property type="molecule type" value="Genomic_DNA"/>
</dbReference>
<protein>
    <submittedName>
        <fullName evidence="2">Uncharacterized protein</fullName>
    </submittedName>
</protein>
<gene>
    <name evidence="2" type="ORF">E2C01_007251</name>
</gene>
<reference evidence="2 3" key="1">
    <citation type="submission" date="2019-05" db="EMBL/GenBank/DDBJ databases">
        <title>Another draft genome of Portunus trituberculatus and its Hox gene families provides insights of decapod evolution.</title>
        <authorList>
            <person name="Jeong J.-H."/>
            <person name="Song I."/>
            <person name="Kim S."/>
            <person name="Choi T."/>
            <person name="Kim D."/>
            <person name="Ryu S."/>
            <person name="Kim W."/>
        </authorList>
    </citation>
    <scope>NUCLEOTIDE SEQUENCE [LARGE SCALE GENOMIC DNA]</scope>
    <source>
        <tissue evidence="2">Muscle</tissue>
    </source>
</reference>
<dbReference type="AlphaFoldDB" id="A0A5B7D0F5"/>
<organism evidence="2 3">
    <name type="scientific">Portunus trituberculatus</name>
    <name type="common">Swimming crab</name>
    <name type="synonym">Neptunus trituberculatus</name>
    <dbReference type="NCBI Taxonomy" id="210409"/>
    <lineage>
        <taxon>Eukaryota</taxon>
        <taxon>Metazoa</taxon>
        <taxon>Ecdysozoa</taxon>
        <taxon>Arthropoda</taxon>
        <taxon>Crustacea</taxon>
        <taxon>Multicrustacea</taxon>
        <taxon>Malacostraca</taxon>
        <taxon>Eumalacostraca</taxon>
        <taxon>Eucarida</taxon>
        <taxon>Decapoda</taxon>
        <taxon>Pleocyemata</taxon>
        <taxon>Brachyura</taxon>
        <taxon>Eubrachyura</taxon>
        <taxon>Portunoidea</taxon>
        <taxon>Portunidae</taxon>
        <taxon>Portuninae</taxon>
        <taxon>Portunus</taxon>
    </lineage>
</organism>
<evidence type="ECO:0000256" key="1">
    <source>
        <dbReference type="SAM" id="MobiDB-lite"/>
    </source>
</evidence>
<comment type="caution">
    <text evidence="2">The sequence shown here is derived from an EMBL/GenBank/DDBJ whole genome shotgun (WGS) entry which is preliminary data.</text>
</comment>